<dbReference type="Pfam" id="PF13148">
    <property type="entry name" value="DUF3987"/>
    <property type="match status" value="1"/>
</dbReference>
<reference evidence="1" key="1">
    <citation type="submission" date="2019-03" db="EMBL/GenBank/DDBJ databases">
        <title>Single cell metagenomics reveals metabolic interactions within the superorganism composed of flagellate Streblomastix strix and complex community of Bacteroidetes bacteria on its surface.</title>
        <authorList>
            <person name="Treitli S.C."/>
            <person name="Kolisko M."/>
            <person name="Husnik F."/>
            <person name="Keeling P."/>
            <person name="Hampl V."/>
        </authorList>
    </citation>
    <scope>NUCLEOTIDE SEQUENCE</scope>
    <source>
        <strain evidence="1">STM</strain>
    </source>
</reference>
<dbReference type="AlphaFoldDB" id="A0A5J4P5I9"/>
<dbReference type="EMBL" id="SNRY01011968">
    <property type="protein sequence ID" value="KAA6303891.1"/>
    <property type="molecule type" value="Genomic_DNA"/>
</dbReference>
<sequence>SGVSTTVNRVTSDSFYVPATAVSIFGTIQPAILDKIFSKDKDKNGLAARFTFGMPDGLLPPKWSDEEVDEELVKPYYDAIQQLLDIELSTDEKGEPVPTIIKFTQEAFERMLKWHNGNEFYNKIIEEKGHSYYEAFVKLDNYALRYALILQMIYASVDDGSKDEVGI</sequence>
<name>A0A5J4P5I9_9ZZZZ</name>
<accession>A0A5J4P5I9</accession>
<evidence type="ECO:0000313" key="1">
    <source>
        <dbReference type="EMBL" id="KAA6303891.1"/>
    </source>
</evidence>
<proteinExistence type="predicted"/>
<feature type="non-terminal residue" evidence="1">
    <location>
        <position position="1"/>
    </location>
</feature>
<gene>
    <name evidence="1" type="ORF">EZS27_044467</name>
</gene>
<comment type="caution">
    <text evidence="1">The sequence shown here is derived from an EMBL/GenBank/DDBJ whole genome shotgun (WGS) entry which is preliminary data.</text>
</comment>
<organism evidence="1">
    <name type="scientific">termite gut metagenome</name>
    <dbReference type="NCBI Taxonomy" id="433724"/>
    <lineage>
        <taxon>unclassified sequences</taxon>
        <taxon>metagenomes</taxon>
        <taxon>organismal metagenomes</taxon>
    </lineage>
</organism>
<dbReference type="InterPro" id="IPR025048">
    <property type="entry name" value="DUF3987"/>
</dbReference>
<protein>
    <submittedName>
        <fullName evidence="1">Uncharacterized protein</fullName>
    </submittedName>
</protein>
<feature type="non-terminal residue" evidence="1">
    <location>
        <position position="167"/>
    </location>
</feature>